<dbReference type="PROSITE" id="PS00523">
    <property type="entry name" value="SULFATASE_1"/>
    <property type="match status" value="1"/>
</dbReference>
<dbReference type="InterPro" id="IPR017850">
    <property type="entry name" value="Alkaline_phosphatase_core_sf"/>
</dbReference>
<keyword evidence="3 6" id="KW-0378">Hydrolase</keyword>
<reference evidence="6 7" key="1">
    <citation type="submission" date="2019-02" db="EMBL/GenBank/DDBJ databases">
        <title>Deep-cultivation of Planctomycetes and their phenomic and genomic characterization uncovers novel biology.</title>
        <authorList>
            <person name="Wiegand S."/>
            <person name="Jogler M."/>
            <person name="Boedeker C."/>
            <person name="Pinto D."/>
            <person name="Vollmers J."/>
            <person name="Rivas-Marin E."/>
            <person name="Kohn T."/>
            <person name="Peeters S.H."/>
            <person name="Heuer A."/>
            <person name="Rast P."/>
            <person name="Oberbeckmann S."/>
            <person name="Bunk B."/>
            <person name="Jeske O."/>
            <person name="Meyerdierks A."/>
            <person name="Storesund J.E."/>
            <person name="Kallscheuer N."/>
            <person name="Luecker S."/>
            <person name="Lage O.M."/>
            <person name="Pohl T."/>
            <person name="Merkel B.J."/>
            <person name="Hornburger P."/>
            <person name="Mueller R.-W."/>
            <person name="Bruemmer F."/>
            <person name="Labrenz M."/>
            <person name="Spormann A.M."/>
            <person name="Op den Camp H."/>
            <person name="Overmann J."/>
            <person name="Amann R."/>
            <person name="Jetten M.S.M."/>
            <person name="Mascher T."/>
            <person name="Medema M.H."/>
            <person name="Devos D.P."/>
            <person name="Kaster A.-K."/>
            <person name="Ovreas L."/>
            <person name="Rohde M."/>
            <person name="Galperin M.Y."/>
            <person name="Jogler C."/>
        </authorList>
    </citation>
    <scope>NUCLEOTIDE SEQUENCE [LARGE SCALE GENOMIC DNA]</scope>
    <source>
        <strain evidence="6 7">ETA_A8</strain>
    </source>
</reference>
<gene>
    <name evidence="6" type="primary">atsA_25</name>
    <name evidence="6" type="ORF">ETAA8_36400</name>
</gene>
<evidence type="ECO:0000256" key="3">
    <source>
        <dbReference type="ARBA" id="ARBA00022801"/>
    </source>
</evidence>
<dbReference type="Pfam" id="PF00884">
    <property type="entry name" value="Sulfatase"/>
    <property type="match status" value="1"/>
</dbReference>
<dbReference type="SUPFAM" id="SSF53649">
    <property type="entry name" value="Alkaline phosphatase-like"/>
    <property type="match status" value="1"/>
</dbReference>
<protein>
    <submittedName>
        <fullName evidence="6">Arylsulfatase</fullName>
        <ecNumber evidence="6">3.1.6.1</ecNumber>
    </submittedName>
</protein>
<evidence type="ECO:0000313" key="6">
    <source>
        <dbReference type="EMBL" id="QDU28538.1"/>
    </source>
</evidence>
<proteinExistence type="inferred from homology"/>
<dbReference type="CDD" id="cd16143">
    <property type="entry name" value="ARS_like"/>
    <property type="match status" value="1"/>
</dbReference>
<evidence type="ECO:0000256" key="4">
    <source>
        <dbReference type="ARBA" id="ARBA00022837"/>
    </source>
</evidence>
<dbReference type="Proteomes" id="UP000315017">
    <property type="component" value="Chromosome"/>
</dbReference>
<dbReference type="KEGG" id="aagg:ETAA8_36400"/>
<keyword evidence="7" id="KW-1185">Reference proteome</keyword>
<feature type="domain" description="Sulfatase N-terminal" evidence="5">
    <location>
        <begin position="36"/>
        <end position="374"/>
    </location>
</feature>
<name>A0A517YE85_9BACT</name>
<dbReference type="Gene3D" id="3.40.720.10">
    <property type="entry name" value="Alkaline Phosphatase, subunit A"/>
    <property type="match status" value="1"/>
</dbReference>
<dbReference type="EC" id="3.1.6.1" evidence="6"/>
<keyword evidence="2" id="KW-0479">Metal-binding</keyword>
<dbReference type="GO" id="GO:0046872">
    <property type="term" value="F:metal ion binding"/>
    <property type="evidence" value="ECO:0007669"/>
    <property type="project" value="UniProtKB-KW"/>
</dbReference>
<sequence length="502" mass="54951">MRLLHNLAVLIVATAVVGNASRQLHSAEQTAAPQQPNIVFVLADDFGYGDAGCFNPESKIPTPNIDRLAKEGMKFTDAHSGSAVCSPTRYGILTGRYAWRTHLRRGVLGPYDPPLIAADRPTVASLLKGHGYHTACIGKWHLGWDWPRQGGEVVFDQPIKGGPTARGFDRYFGTDVPNYPPYCFIDNERTVGQPTDMKTVRDLNGRLGPMLPGWQFDAILPKLTEQAVEYIGTRAREKQPFFLYFPLTSPHEPIAPSARFKGKSGINDLADFFMESDWAVGEIITALEKYQLADNTLFIFTCDNGHATYTGLPPLQQAGHKVSGPFRGYKTDIWEGGHRVPFVARWPGKIKAGTTCDETICHTNLLATSLDVIGASRTQDVGEDSFSIWPLLQGKQLTEPTHPYVVHQAANGMLAIRQGKWKLLVGAAGDATKGNAREQLYDLDTDPGEVTDLAAANPAVVERLLALLQKSIDDGRSTPGKPLKNDVAVRLRAASVDGKKKK</sequence>
<dbReference type="OrthoDB" id="9783154at2"/>
<organism evidence="6 7">
    <name type="scientific">Anatilimnocola aggregata</name>
    <dbReference type="NCBI Taxonomy" id="2528021"/>
    <lineage>
        <taxon>Bacteria</taxon>
        <taxon>Pseudomonadati</taxon>
        <taxon>Planctomycetota</taxon>
        <taxon>Planctomycetia</taxon>
        <taxon>Pirellulales</taxon>
        <taxon>Pirellulaceae</taxon>
        <taxon>Anatilimnocola</taxon>
    </lineage>
</organism>
<comment type="similarity">
    <text evidence="1">Belongs to the sulfatase family.</text>
</comment>
<dbReference type="InterPro" id="IPR000917">
    <property type="entry name" value="Sulfatase_N"/>
</dbReference>
<evidence type="ECO:0000259" key="5">
    <source>
        <dbReference type="Pfam" id="PF00884"/>
    </source>
</evidence>
<dbReference type="RefSeq" id="WP_145090990.1">
    <property type="nucleotide sequence ID" value="NZ_CP036274.1"/>
</dbReference>
<evidence type="ECO:0000256" key="1">
    <source>
        <dbReference type="ARBA" id="ARBA00008779"/>
    </source>
</evidence>
<dbReference type="PANTHER" id="PTHR42693">
    <property type="entry name" value="ARYLSULFATASE FAMILY MEMBER"/>
    <property type="match status" value="1"/>
</dbReference>
<dbReference type="InterPro" id="IPR024607">
    <property type="entry name" value="Sulfatase_CS"/>
</dbReference>
<evidence type="ECO:0000256" key="2">
    <source>
        <dbReference type="ARBA" id="ARBA00022723"/>
    </source>
</evidence>
<dbReference type="Gene3D" id="3.30.1120.10">
    <property type="match status" value="1"/>
</dbReference>
<dbReference type="PROSITE" id="PS00149">
    <property type="entry name" value="SULFATASE_2"/>
    <property type="match status" value="1"/>
</dbReference>
<dbReference type="PANTHER" id="PTHR42693:SF53">
    <property type="entry name" value="ENDO-4-O-SULFATASE"/>
    <property type="match status" value="1"/>
</dbReference>
<keyword evidence="4" id="KW-0106">Calcium</keyword>
<evidence type="ECO:0000313" key="7">
    <source>
        <dbReference type="Proteomes" id="UP000315017"/>
    </source>
</evidence>
<dbReference type="GO" id="GO:0004065">
    <property type="term" value="F:arylsulfatase activity"/>
    <property type="evidence" value="ECO:0007669"/>
    <property type="project" value="UniProtKB-EC"/>
</dbReference>
<dbReference type="EMBL" id="CP036274">
    <property type="protein sequence ID" value="QDU28538.1"/>
    <property type="molecule type" value="Genomic_DNA"/>
</dbReference>
<dbReference type="InterPro" id="IPR050738">
    <property type="entry name" value="Sulfatase"/>
</dbReference>
<dbReference type="AlphaFoldDB" id="A0A517YE85"/>
<accession>A0A517YE85</accession>